<reference evidence="1" key="2">
    <citation type="journal article" date="2022" name="Res Sq">
        <title>Comparative Genomics Reveals Insights into the Divergent Evolution of Astigmatic Mites and Household Pest Adaptations.</title>
        <authorList>
            <person name="Xiong Q."/>
            <person name="Wan A.T.-Y."/>
            <person name="Liu X.-Y."/>
            <person name="Fung C.S.-H."/>
            <person name="Xiao X."/>
            <person name="Malainual N."/>
            <person name="Hou J."/>
            <person name="Wang L."/>
            <person name="Wang M."/>
            <person name="Yang K."/>
            <person name="Cui Y."/>
            <person name="Leung E."/>
            <person name="Nong W."/>
            <person name="Shin S.-K."/>
            <person name="Au S."/>
            <person name="Jeong K.Y."/>
            <person name="Chew F.T."/>
            <person name="Hui J."/>
            <person name="Leung T.F."/>
            <person name="Tungtrongchitr A."/>
            <person name="Zhong N."/>
            <person name="Liu Z."/>
            <person name="Tsui S."/>
        </authorList>
    </citation>
    <scope>NUCLEOTIDE SEQUENCE</scope>
    <source>
        <strain evidence="1">Derf</strain>
        <tissue evidence="1">Whole organism</tissue>
    </source>
</reference>
<comment type="caution">
    <text evidence="1">The sequence shown here is derived from an EMBL/GenBank/DDBJ whole genome shotgun (WGS) entry which is preliminary data.</text>
</comment>
<keyword evidence="2" id="KW-1185">Reference proteome</keyword>
<sequence length="59" mass="7054">MDMNNIHDGFAFSLMVTIAKWFKGKVLKQQKESSRWLLFERPPTLLLLFYCMLIKMMIV</sequence>
<evidence type="ECO:0000313" key="2">
    <source>
        <dbReference type="Proteomes" id="UP000790347"/>
    </source>
</evidence>
<name>A0A922I6M1_DERFA</name>
<proteinExistence type="predicted"/>
<dbReference type="Proteomes" id="UP000790347">
    <property type="component" value="Unassembled WGS sequence"/>
</dbReference>
<reference evidence="1" key="1">
    <citation type="submission" date="2013-05" db="EMBL/GenBank/DDBJ databases">
        <authorList>
            <person name="Yim A.K.Y."/>
            <person name="Chan T.F."/>
            <person name="Ji K.M."/>
            <person name="Liu X.Y."/>
            <person name="Zhou J.W."/>
            <person name="Li R.Q."/>
            <person name="Yang K.Y."/>
            <person name="Li J."/>
            <person name="Li M."/>
            <person name="Law P.T.W."/>
            <person name="Wu Y.L."/>
            <person name="Cai Z.L."/>
            <person name="Qin H."/>
            <person name="Bao Y."/>
            <person name="Leung R.K.K."/>
            <person name="Ng P.K.S."/>
            <person name="Zou J."/>
            <person name="Zhong X.J."/>
            <person name="Ran P.X."/>
            <person name="Zhong N.S."/>
            <person name="Liu Z.G."/>
            <person name="Tsui S.K.W."/>
        </authorList>
    </citation>
    <scope>NUCLEOTIDE SEQUENCE</scope>
    <source>
        <strain evidence="1">Derf</strain>
        <tissue evidence="1">Whole organism</tissue>
    </source>
</reference>
<gene>
    <name evidence="1" type="ORF">DERF_004669</name>
</gene>
<accession>A0A922I6M1</accession>
<organism evidence="1 2">
    <name type="scientific">Dermatophagoides farinae</name>
    <name type="common">American house dust mite</name>
    <dbReference type="NCBI Taxonomy" id="6954"/>
    <lineage>
        <taxon>Eukaryota</taxon>
        <taxon>Metazoa</taxon>
        <taxon>Ecdysozoa</taxon>
        <taxon>Arthropoda</taxon>
        <taxon>Chelicerata</taxon>
        <taxon>Arachnida</taxon>
        <taxon>Acari</taxon>
        <taxon>Acariformes</taxon>
        <taxon>Sarcoptiformes</taxon>
        <taxon>Astigmata</taxon>
        <taxon>Psoroptidia</taxon>
        <taxon>Analgoidea</taxon>
        <taxon>Pyroglyphidae</taxon>
        <taxon>Dermatophagoidinae</taxon>
        <taxon>Dermatophagoides</taxon>
    </lineage>
</organism>
<dbReference type="AlphaFoldDB" id="A0A922I6M1"/>
<evidence type="ECO:0000313" key="1">
    <source>
        <dbReference type="EMBL" id="KAH9520994.1"/>
    </source>
</evidence>
<protein>
    <submittedName>
        <fullName evidence="1">Uncharacterized protein</fullName>
    </submittedName>
</protein>
<dbReference type="EMBL" id="ASGP02000002">
    <property type="protein sequence ID" value="KAH9520994.1"/>
    <property type="molecule type" value="Genomic_DNA"/>
</dbReference>